<evidence type="ECO:0000313" key="3">
    <source>
        <dbReference type="Proteomes" id="UP000318126"/>
    </source>
</evidence>
<dbReference type="InterPro" id="IPR036754">
    <property type="entry name" value="YbaK/aa-tRNA-synt-asso_dom_sf"/>
</dbReference>
<evidence type="ECO:0000259" key="1">
    <source>
        <dbReference type="Pfam" id="PF04073"/>
    </source>
</evidence>
<dbReference type="Gene3D" id="3.90.960.10">
    <property type="entry name" value="YbaK/aminoacyl-tRNA synthetase-associated domain"/>
    <property type="match status" value="1"/>
</dbReference>
<reference evidence="3" key="1">
    <citation type="submission" date="2019-07" db="EMBL/GenBank/DDBJ databases">
        <title>Shewanella sp. YLB-08 draft genomic sequence.</title>
        <authorList>
            <person name="Yu L."/>
        </authorList>
    </citation>
    <scope>NUCLEOTIDE SEQUENCE [LARGE SCALE GENOMIC DNA]</scope>
    <source>
        <strain evidence="3">JCM 20706</strain>
    </source>
</reference>
<dbReference type="SUPFAM" id="SSF55826">
    <property type="entry name" value="YbaK/ProRS associated domain"/>
    <property type="match status" value="1"/>
</dbReference>
<dbReference type="CDD" id="cd04332">
    <property type="entry name" value="YbaK_like"/>
    <property type="match status" value="1"/>
</dbReference>
<dbReference type="Proteomes" id="UP000318126">
    <property type="component" value="Unassembled WGS sequence"/>
</dbReference>
<dbReference type="GO" id="GO:0002161">
    <property type="term" value="F:aminoacyl-tRNA deacylase activity"/>
    <property type="evidence" value="ECO:0007669"/>
    <property type="project" value="InterPro"/>
</dbReference>
<sequence length="159" mass="17976">MTISVRLNEYLNQNKVNFDLISHTHSSSSISSAVAAKISPAQIAKAVILEDHEGRKMMAVLLANHKISLGALGEKLNRELHLMNEQTVYQIFEDCDKGAIPPLGNAYNMEAVYDDLLIQSEELYLEAGDHHSLIRITRDDFIRLIKDSKHLRFSHQTVH</sequence>
<evidence type="ECO:0000313" key="2">
    <source>
        <dbReference type="EMBL" id="TRY13486.1"/>
    </source>
</evidence>
<feature type="domain" description="YbaK/aminoacyl-tRNA synthetase-associated" evidence="1">
    <location>
        <begin position="31"/>
        <end position="144"/>
    </location>
</feature>
<accession>A0A553JM17</accession>
<dbReference type="InterPro" id="IPR007214">
    <property type="entry name" value="YbaK/aa-tRNA-synth-assoc-dom"/>
</dbReference>
<dbReference type="OrthoDB" id="9786549at2"/>
<gene>
    <name evidence="2" type="ORF">FN961_14680</name>
</gene>
<dbReference type="EMBL" id="VKGK01000018">
    <property type="protein sequence ID" value="TRY13486.1"/>
    <property type="molecule type" value="Genomic_DNA"/>
</dbReference>
<protein>
    <submittedName>
        <fullName evidence="2">YbaK/EbsC family protein</fullName>
    </submittedName>
</protein>
<dbReference type="AlphaFoldDB" id="A0A553JM17"/>
<name>A0A553JM17_SHEHA</name>
<dbReference type="Pfam" id="PF04073">
    <property type="entry name" value="tRNA_edit"/>
    <property type="match status" value="1"/>
</dbReference>
<dbReference type="RefSeq" id="WP_144040933.1">
    <property type="nucleotide sequence ID" value="NZ_BMPL01000011.1"/>
</dbReference>
<keyword evidence="3" id="KW-1185">Reference proteome</keyword>
<organism evidence="2 3">
    <name type="scientific">Shewanella hanedai</name>
    <name type="common">Alteromonas hanedai</name>
    <dbReference type="NCBI Taxonomy" id="25"/>
    <lineage>
        <taxon>Bacteria</taxon>
        <taxon>Pseudomonadati</taxon>
        <taxon>Pseudomonadota</taxon>
        <taxon>Gammaproteobacteria</taxon>
        <taxon>Alteromonadales</taxon>
        <taxon>Shewanellaceae</taxon>
        <taxon>Shewanella</taxon>
    </lineage>
</organism>
<comment type="caution">
    <text evidence="2">The sequence shown here is derived from an EMBL/GenBank/DDBJ whole genome shotgun (WGS) entry which is preliminary data.</text>
</comment>
<proteinExistence type="predicted"/>